<evidence type="ECO:0000256" key="1">
    <source>
        <dbReference type="ARBA" id="ARBA00023015"/>
    </source>
</evidence>
<comment type="caution">
    <text evidence="5">The sequence shown here is derived from an EMBL/GenBank/DDBJ whole genome shotgun (WGS) entry which is preliminary data.</text>
</comment>
<dbReference type="AlphaFoldDB" id="A0A5C5YBB1"/>
<keyword evidence="1" id="KW-0805">Transcription regulation</keyword>
<dbReference type="PANTHER" id="PTHR30146:SF24">
    <property type="entry name" value="XYLOSE OPERON REGULATORY PROTEIN"/>
    <property type="match status" value="1"/>
</dbReference>
<keyword evidence="3" id="KW-0804">Transcription</keyword>
<organism evidence="5 6">
    <name type="scientific">Crateriforma conspicua</name>
    <dbReference type="NCBI Taxonomy" id="2527996"/>
    <lineage>
        <taxon>Bacteria</taxon>
        <taxon>Pseudomonadati</taxon>
        <taxon>Planctomycetota</taxon>
        <taxon>Planctomycetia</taxon>
        <taxon>Planctomycetales</taxon>
        <taxon>Planctomycetaceae</taxon>
        <taxon>Crateriforma</taxon>
    </lineage>
</organism>
<dbReference type="InterPro" id="IPR018060">
    <property type="entry name" value="HTH_AraC"/>
</dbReference>
<dbReference type="InterPro" id="IPR028082">
    <property type="entry name" value="Peripla_BP_I"/>
</dbReference>
<evidence type="ECO:0000256" key="3">
    <source>
        <dbReference type="ARBA" id="ARBA00023163"/>
    </source>
</evidence>
<accession>A0A5C5YBB1</accession>
<dbReference type="OrthoDB" id="9795616at2"/>
<dbReference type="InterPro" id="IPR046335">
    <property type="entry name" value="LacI/GalR-like_sensor"/>
</dbReference>
<dbReference type="SMART" id="SM00342">
    <property type="entry name" value="HTH_ARAC"/>
    <property type="match status" value="1"/>
</dbReference>
<dbReference type="Gene3D" id="1.10.10.60">
    <property type="entry name" value="Homeodomain-like"/>
    <property type="match status" value="1"/>
</dbReference>
<proteinExistence type="predicted"/>
<dbReference type="Pfam" id="PF22177">
    <property type="entry name" value="PBP1_XylR"/>
    <property type="match status" value="1"/>
</dbReference>
<dbReference type="Gene3D" id="3.40.50.2300">
    <property type="match status" value="2"/>
</dbReference>
<sequence>MDQVPKVALLIETARGYGRQMLRGIVKYARLHGPWGFYVTPGDFEQAVPKMRQWGGTGIIARIATPPIADAILESKLPTIALDLTEEQLRPDHPLSQLSEVASDSASAARMAAAHLMQRGFRQFAFVGIAERVWSDRRETAFVQAIKTAGFDVTVYRSPRQAAARRWEREHPRLIRWLEGLPKPIGVMTCNDDRGREVLEACQSAGIRVPEELAVVGVDNDELICELADPPLSSVALNAEGVGYRAAQLLDRMMRRRWRKPRRLVAEPLHVVTRRSSDIISLDDAEVAMALRYIHDHAIDPIQVDNVVRHVDLSRRNLEIRFQDSVGRTMHQELQRVRLERAKQFLTETNIAIPEVAEAVGYRTASYFIQVFRASCGMTPAQYRRSLREGPSQTA</sequence>
<protein>
    <submittedName>
        <fullName evidence="5">Xylose operon regulatory protein</fullName>
    </submittedName>
</protein>
<dbReference type="GO" id="GO:0000976">
    <property type="term" value="F:transcription cis-regulatory region binding"/>
    <property type="evidence" value="ECO:0007669"/>
    <property type="project" value="TreeGrafter"/>
</dbReference>
<feature type="domain" description="HTH araC/xylS-type" evidence="4">
    <location>
        <begin position="288"/>
        <end position="386"/>
    </location>
</feature>
<dbReference type="GO" id="GO:0003700">
    <property type="term" value="F:DNA-binding transcription factor activity"/>
    <property type="evidence" value="ECO:0007669"/>
    <property type="project" value="InterPro"/>
</dbReference>
<name>A0A5C5YBB1_9PLAN</name>
<dbReference type="InterPro" id="IPR018062">
    <property type="entry name" value="HTH_AraC-typ_CS"/>
</dbReference>
<keyword evidence="2" id="KW-0238">DNA-binding</keyword>
<dbReference type="SUPFAM" id="SSF46689">
    <property type="entry name" value="Homeodomain-like"/>
    <property type="match status" value="1"/>
</dbReference>
<dbReference type="Pfam" id="PF12833">
    <property type="entry name" value="HTH_18"/>
    <property type="match status" value="1"/>
</dbReference>
<dbReference type="SUPFAM" id="SSF53822">
    <property type="entry name" value="Periplasmic binding protein-like I"/>
    <property type="match status" value="1"/>
</dbReference>
<dbReference type="PANTHER" id="PTHR30146">
    <property type="entry name" value="LACI-RELATED TRANSCRIPTIONAL REPRESSOR"/>
    <property type="match status" value="1"/>
</dbReference>
<dbReference type="PRINTS" id="PR00032">
    <property type="entry name" value="HTHARAC"/>
</dbReference>
<dbReference type="InterPro" id="IPR054031">
    <property type="entry name" value="XylR_PBP1"/>
</dbReference>
<evidence type="ECO:0000256" key="2">
    <source>
        <dbReference type="ARBA" id="ARBA00023125"/>
    </source>
</evidence>
<evidence type="ECO:0000313" key="6">
    <source>
        <dbReference type="Proteomes" id="UP000317238"/>
    </source>
</evidence>
<dbReference type="InterPro" id="IPR009057">
    <property type="entry name" value="Homeodomain-like_sf"/>
</dbReference>
<evidence type="ECO:0000313" key="5">
    <source>
        <dbReference type="EMBL" id="TWT72414.1"/>
    </source>
</evidence>
<dbReference type="EMBL" id="SJPL01000001">
    <property type="protein sequence ID" value="TWT72414.1"/>
    <property type="molecule type" value="Genomic_DNA"/>
</dbReference>
<dbReference type="RefSeq" id="WP_146440317.1">
    <property type="nucleotide sequence ID" value="NZ_SJPL01000001.1"/>
</dbReference>
<dbReference type="InterPro" id="IPR020449">
    <property type="entry name" value="Tscrpt_reg_AraC-type_HTH"/>
</dbReference>
<gene>
    <name evidence="5" type="primary">xylR_7</name>
    <name evidence="5" type="ORF">Pan14r_47340</name>
</gene>
<dbReference type="PROSITE" id="PS01124">
    <property type="entry name" value="HTH_ARAC_FAMILY_2"/>
    <property type="match status" value="1"/>
</dbReference>
<dbReference type="CDD" id="cd01543">
    <property type="entry name" value="PBP1_XylR"/>
    <property type="match status" value="1"/>
</dbReference>
<dbReference type="Pfam" id="PF13377">
    <property type="entry name" value="Peripla_BP_3"/>
    <property type="match status" value="1"/>
</dbReference>
<evidence type="ECO:0000259" key="4">
    <source>
        <dbReference type="PROSITE" id="PS01124"/>
    </source>
</evidence>
<dbReference type="Proteomes" id="UP000317238">
    <property type="component" value="Unassembled WGS sequence"/>
</dbReference>
<reference evidence="5 6" key="1">
    <citation type="submission" date="2019-02" db="EMBL/GenBank/DDBJ databases">
        <title>Deep-cultivation of Planctomycetes and their phenomic and genomic characterization uncovers novel biology.</title>
        <authorList>
            <person name="Wiegand S."/>
            <person name="Jogler M."/>
            <person name="Boedeker C."/>
            <person name="Pinto D."/>
            <person name="Vollmers J."/>
            <person name="Rivas-Marin E."/>
            <person name="Kohn T."/>
            <person name="Peeters S.H."/>
            <person name="Heuer A."/>
            <person name="Rast P."/>
            <person name="Oberbeckmann S."/>
            <person name="Bunk B."/>
            <person name="Jeske O."/>
            <person name="Meyerdierks A."/>
            <person name="Storesund J.E."/>
            <person name="Kallscheuer N."/>
            <person name="Luecker S."/>
            <person name="Lage O.M."/>
            <person name="Pohl T."/>
            <person name="Merkel B.J."/>
            <person name="Hornburger P."/>
            <person name="Mueller R.-W."/>
            <person name="Bruemmer F."/>
            <person name="Labrenz M."/>
            <person name="Spormann A.M."/>
            <person name="Op Den Camp H."/>
            <person name="Overmann J."/>
            <person name="Amann R."/>
            <person name="Jetten M.S.M."/>
            <person name="Mascher T."/>
            <person name="Medema M.H."/>
            <person name="Devos D.P."/>
            <person name="Kaster A.-K."/>
            <person name="Ovreas L."/>
            <person name="Rohde M."/>
            <person name="Galperin M.Y."/>
            <person name="Jogler C."/>
        </authorList>
    </citation>
    <scope>NUCLEOTIDE SEQUENCE [LARGE SCALE GENOMIC DNA]</scope>
    <source>
        <strain evidence="5 6">Pan14r</strain>
    </source>
</reference>
<keyword evidence="6" id="KW-1185">Reference proteome</keyword>
<dbReference type="PROSITE" id="PS00041">
    <property type="entry name" value="HTH_ARAC_FAMILY_1"/>
    <property type="match status" value="1"/>
</dbReference>